<evidence type="ECO:0000256" key="4">
    <source>
        <dbReference type="ARBA" id="ARBA00022723"/>
    </source>
</evidence>
<dbReference type="AlphaFoldDB" id="A0A3D8Y9P9"/>
<dbReference type="InterPro" id="IPR030960">
    <property type="entry name" value="DHQS/DOIS_N"/>
</dbReference>
<dbReference type="GO" id="GO:0009423">
    <property type="term" value="P:chorismate biosynthetic process"/>
    <property type="evidence" value="ECO:0007669"/>
    <property type="project" value="UniProtKB-UniRule"/>
</dbReference>
<keyword evidence="14" id="KW-1185">Reference proteome</keyword>
<keyword evidence="5" id="KW-0547">Nucleotide-binding</keyword>
<name>A0A3D8Y9P9_9BACT</name>
<dbReference type="PIRSF" id="PIRSF001455">
    <property type="entry name" value="DHQ_synth"/>
    <property type="match status" value="1"/>
</dbReference>
<keyword evidence="8 13" id="KW-0456">Lyase</keyword>
<dbReference type="GO" id="GO:0003856">
    <property type="term" value="F:3-dehydroquinate synthase activity"/>
    <property type="evidence" value="ECO:0007669"/>
    <property type="project" value="UniProtKB-UniRule"/>
</dbReference>
<evidence type="ECO:0000256" key="2">
    <source>
        <dbReference type="ARBA" id="ARBA00001941"/>
    </source>
</evidence>
<evidence type="ECO:0000313" key="14">
    <source>
        <dbReference type="Proteomes" id="UP000256373"/>
    </source>
</evidence>
<evidence type="ECO:0000256" key="7">
    <source>
        <dbReference type="ARBA" id="ARBA00023027"/>
    </source>
</evidence>
<gene>
    <name evidence="13" type="primary">aroB</name>
    <name evidence="13" type="ORF">DSL64_14560</name>
</gene>
<evidence type="ECO:0000259" key="12">
    <source>
        <dbReference type="Pfam" id="PF24621"/>
    </source>
</evidence>
<evidence type="ECO:0000259" key="11">
    <source>
        <dbReference type="Pfam" id="PF01761"/>
    </source>
</evidence>
<evidence type="ECO:0000256" key="3">
    <source>
        <dbReference type="ARBA" id="ARBA00003485"/>
    </source>
</evidence>
<dbReference type="EC" id="4.2.3.4" evidence="10"/>
<sequence length="344" mass="37896">MNQSVVIAPIQESLVSFISSANYSKVFVIADNNTKKHCYPLIKAALPPHKIVSVASGEKFKLLSTCETIWDAMTREELDRHALVVNIGGGVIGDMGGFCAAVYKRGIDFIQIPTTLLSQVDASVGGKLGVDFQGLKNHLGVFNIPKTVLIDPVFLNTLPVREIRSGFAEIVKHCLIADGAKWKEISTIDFEDQNWMDLISHSVKIKQGVVDQDPTEKGLRKILNFGHTLGHAVETHFLAKAPAQRLFHGEAIAVGMIMESYLSFKRGMIDTETLSNIEEFIFATYGKVKIMPEEVDAIVSLTRQDKKNRGSEIRFSLLTGAGSCAYDIVVSLSEMRKAIAYYMG</sequence>
<dbReference type="NCBIfam" id="TIGR01357">
    <property type="entry name" value="aroB"/>
    <property type="match status" value="1"/>
</dbReference>
<proteinExistence type="predicted"/>
<accession>A0A3D8Y9P9</accession>
<comment type="caution">
    <text evidence="13">The sequence shown here is derived from an EMBL/GenBank/DDBJ whole genome shotgun (WGS) entry which is preliminary data.</text>
</comment>
<dbReference type="GO" id="GO:0046872">
    <property type="term" value="F:metal ion binding"/>
    <property type="evidence" value="ECO:0007669"/>
    <property type="project" value="UniProtKB-KW"/>
</dbReference>
<dbReference type="Gene3D" id="3.40.50.1970">
    <property type="match status" value="1"/>
</dbReference>
<dbReference type="Proteomes" id="UP000256373">
    <property type="component" value="Unassembled WGS sequence"/>
</dbReference>
<evidence type="ECO:0000313" key="13">
    <source>
        <dbReference type="EMBL" id="REA60334.1"/>
    </source>
</evidence>
<keyword evidence="7" id="KW-0520">NAD</keyword>
<dbReference type="Gene3D" id="1.20.1090.10">
    <property type="entry name" value="Dehydroquinate synthase-like - alpha domain"/>
    <property type="match status" value="1"/>
</dbReference>
<dbReference type="RefSeq" id="WP_115831650.1">
    <property type="nucleotide sequence ID" value="NZ_QNUL01000011.1"/>
</dbReference>
<evidence type="ECO:0000256" key="9">
    <source>
        <dbReference type="ARBA" id="ARBA00023285"/>
    </source>
</evidence>
<dbReference type="SUPFAM" id="SSF56796">
    <property type="entry name" value="Dehydroquinate synthase-like"/>
    <property type="match status" value="1"/>
</dbReference>
<dbReference type="InterPro" id="IPR050071">
    <property type="entry name" value="Dehydroquinate_synthase"/>
</dbReference>
<evidence type="ECO:0000256" key="6">
    <source>
        <dbReference type="ARBA" id="ARBA00022833"/>
    </source>
</evidence>
<dbReference type="PANTHER" id="PTHR43622:SF1">
    <property type="entry name" value="3-DEHYDROQUINATE SYNTHASE"/>
    <property type="match status" value="1"/>
</dbReference>
<dbReference type="Pfam" id="PF24621">
    <property type="entry name" value="DHQS_C"/>
    <property type="match status" value="1"/>
</dbReference>
<feature type="domain" description="3-dehydroquinate synthase N-terminal" evidence="11">
    <location>
        <begin position="52"/>
        <end position="164"/>
    </location>
</feature>
<dbReference type="GO" id="GO:0000166">
    <property type="term" value="F:nucleotide binding"/>
    <property type="evidence" value="ECO:0007669"/>
    <property type="project" value="UniProtKB-KW"/>
</dbReference>
<evidence type="ECO:0000256" key="1">
    <source>
        <dbReference type="ARBA" id="ARBA00001911"/>
    </source>
</evidence>
<evidence type="ECO:0000256" key="10">
    <source>
        <dbReference type="NCBIfam" id="TIGR01357"/>
    </source>
</evidence>
<dbReference type="CDD" id="cd08195">
    <property type="entry name" value="DHQS"/>
    <property type="match status" value="1"/>
</dbReference>
<dbReference type="EMBL" id="QNUL01000011">
    <property type="protein sequence ID" value="REA60334.1"/>
    <property type="molecule type" value="Genomic_DNA"/>
</dbReference>
<evidence type="ECO:0000256" key="8">
    <source>
        <dbReference type="ARBA" id="ARBA00023239"/>
    </source>
</evidence>
<reference evidence="13 14" key="1">
    <citation type="submission" date="2018-07" db="EMBL/GenBank/DDBJ databases">
        <title>Dyadobacter roseus sp. nov., isolated from rose rhizosphere soil.</title>
        <authorList>
            <person name="Chen L."/>
        </authorList>
    </citation>
    <scope>NUCLEOTIDE SEQUENCE [LARGE SCALE GENOMIC DNA]</scope>
    <source>
        <strain evidence="13 14">RS19</strain>
    </source>
</reference>
<comment type="function">
    <text evidence="3">Catalyzes the conversion of 3-deoxy-D-arabino-heptulosonate 7-phosphate (DAHP) to dehydroquinate (DHQ).</text>
</comment>
<protein>
    <recommendedName>
        <fullName evidence="10">3-dehydroquinate synthase</fullName>
        <ecNumber evidence="10">4.2.3.4</ecNumber>
    </recommendedName>
</protein>
<comment type="cofactor">
    <cofactor evidence="2">
        <name>Co(2+)</name>
        <dbReference type="ChEBI" id="CHEBI:48828"/>
    </cofactor>
</comment>
<feature type="domain" description="3-dehydroquinate synthase C-terminal" evidence="12">
    <location>
        <begin position="166"/>
        <end position="308"/>
    </location>
</feature>
<keyword evidence="9" id="KW-0170">Cobalt</keyword>
<evidence type="ECO:0000256" key="5">
    <source>
        <dbReference type="ARBA" id="ARBA00022741"/>
    </source>
</evidence>
<dbReference type="InterPro" id="IPR030963">
    <property type="entry name" value="DHQ_synth_fam"/>
</dbReference>
<keyword evidence="6" id="KW-0862">Zinc</keyword>
<organism evidence="13 14">
    <name type="scientific">Dyadobacter luteus</name>
    <dbReference type="NCBI Taxonomy" id="2259619"/>
    <lineage>
        <taxon>Bacteria</taxon>
        <taxon>Pseudomonadati</taxon>
        <taxon>Bacteroidota</taxon>
        <taxon>Cytophagia</taxon>
        <taxon>Cytophagales</taxon>
        <taxon>Spirosomataceae</taxon>
        <taxon>Dyadobacter</taxon>
    </lineage>
</organism>
<dbReference type="Pfam" id="PF01761">
    <property type="entry name" value="DHQ_synthase"/>
    <property type="match status" value="1"/>
</dbReference>
<keyword evidence="4" id="KW-0479">Metal-binding</keyword>
<dbReference type="InterPro" id="IPR056179">
    <property type="entry name" value="DHQS_C"/>
</dbReference>
<dbReference type="GO" id="GO:0009073">
    <property type="term" value="P:aromatic amino acid family biosynthetic process"/>
    <property type="evidence" value="ECO:0007669"/>
    <property type="project" value="InterPro"/>
</dbReference>
<dbReference type="OrthoDB" id="9806583at2"/>
<dbReference type="InterPro" id="IPR016037">
    <property type="entry name" value="DHQ_synth_AroB"/>
</dbReference>
<dbReference type="GO" id="GO:0005737">
    <property type="term" value="C:cytoplasm"/>
    <property type="evidence" value="ECO:0007669"/>
    <property type="project" value="InterPro"/>
</dbReference>
<dbReference type="PANTHER" id="PTHR43622">
    <property type="entry name" value="3-DEHYDROQUINATE SYNTHASE"/>
    <property type="match status" value="1"/>
</dbReference>
<comment type="cofactor">
    <cofactor evidence="1">
        <name>NAD(+)</name>
        <dbReference type="ChEBI" id="CHEBI:57540"/>
    </cofactor>
</comment>